<keyword evidence="2 4" id="KW-0378">Hydrolase</keyword>
<keyword evidence="3 4" id="KW-0326">Glycosidase</keyword>
<dbReference type="InterPro" id="IPR012334">
    <property type="entry name" value="Pectin_lyas_fold"/>
</dbReference>
<dbReference type="PANTHER" id="PTHR31339:SF16">
    <property type="entry name" value="OS01G0618900 PROTEIN"/>
    <property type="match status" value="1"/>
</dbReference>
<evidence type="ECO:0000256" key="1">
    <source>
        <dbReference type="ARBA" id="ARBA00008834"/>
    </source>
</evidence>
<accession>A0ABC8YV28</accession>
<organism evidence="6 7">
    <name type="scientific">Urochloa decumbens</name>
    <dbReference type="NCBI Taxonomy" id="240449"/>
    <lineage>
        <taxon>Eukaryota</taxon>
        <taxon>Viridiplantae</taxon>
        <taxon>Streptophyta</taxon>
        <taxon>Embryophyta</taxon>
        <taxon>Tracheophyta</taxon>
        <taxon>Spermatophyta</taxon>
        <taxon>Magnoliopsida</taxon>
        <taxon>Liliopsida</taxon>
        <taxon>Poales</taxon>
        <taxon>Poaceae</taxon>
        <taxon>PACMAD clade</taxon>
        <taxon>Panicoideae</taxon>
        <taxon>Panicodae</taxon>
        <taxon>Paniceae</taxon>
        <taxon>Melinidinae</taxon>
        <taxon>Urochloa</taxon>
    </lineage>
</organism>
<dbReference type="Pfam" id="PF00295">
    <property type="entry name" value="Glyco_hydro_28"/>
    <property type="match status" value="1"/>
</dbReference>
<evidence type="ECO:0008006" key="8">
    <source>
        <dbReference type="Google" id="ProtNLM"/>
    </source>
</evidence>
<name>A0ABC8YV28_9POAL</name>
<evidence type="ECO:0000256" key="4">
    <source>
        <dbReference type="RuleBase" id="RU361169"/>
    </source>
</evidence>
<dbReference type="AlphaFoldDB" id="A0ABC8YV28"/>
<keyword evidence="7" id="KW-1185">Reference proteome</keyword>
<reference evidence="7" key="1">
    <citation type="submission" date="2024-06" db="EMBL/GenBank/DDBJ databases">
        <authorList>
            <person name="Ryan C."/>
        </authorList>
    </citation>
    <scope>NUCLEOTIDE SEQUENCE [LARGE SCALE GENOMIC DNA]</scope>
</reference>
<dbReference type="PANTHER" id="PTHR31339">
    <property type="entry name" value="PECTIN LYASE-RELATED"/>
    <property type="match status" value="1"/>
</dbReference>
<dbReference type="SMART" id="SM00710">
    <property type="entry name" value="PbH1"/>
    <property type="match status" value="5"/>
</dbReference>
<sequence>MARRRRPCGLLLLLALAVAVAAVLVAAGAQAQETCSGAVPAPPRRGARVSVASFGGVGDGRTLNTGAFARAVARIDRLRAPGGAELYVPPGVWLTGPFNLTSRMTLFLARGAVIRATQDTPSWPLIEPLPSYGRGRELPGGRYISLIHGSGLQDVVITGENGTIDGQGSVWWDMWKKRTLLYTRPHLLELMSSSDIIVSNVIFQDSPFWNIHPVYCSNVVIRNVTVLAPHDSPNTDGIDPDSSSNVCIEDCYISTGDDAVAIKSGWDEYGISYGRPSSDITVRRITGSSPFAGFAVGSETSGGVQNVLAEHLNFFSSGFGIHIKTNTGRGGFIRNITVSDVTLDNVRYGLRITGDVGNHPDDSYNRSALPVVDALTIKNVQGQNIREAGLIKGITDSAFSRICLSNVKLSGGAPVRPWKCEAVTGGAIDVQPSPCTELTSTSGTSFCTNSL</sequence>
<evidence type="ECO:0000256" key="2">
    <source>
        <dbReference type="ARBA" id="ARBA00022801"/>
    </source>
</evidence>
<dbReference type="InterPro" id="IPR000743">
    <property type="entry name" value="Glyco_hydro_28"/>
</dbReference>
<dbReference type="InterPro" id="IPR051801">
    <property type="entry name" value="GH28_Enzymes"/>
</dbReference>
<feature type="chain" id="PRO_5044785699" description="Polygalacturonase" evidence="5">
    <location>
        <begin position="23"/>
        <end position="451"/>
    </location>
</feature>
<evidence type="ECO:0000313" key="7">
    <source>
        <dbReference type="Proteomes" id="UP001497457"/>
    </source>
</evidence>
<evidence type="ECO:0000256" key="3">
    <source>
        <dbReference type="ARBA" id="ARBA00023295"/>
    </source>
</evidence>
<dbReference type="GO" id="GO:0004553">
    <property type="term" value="F:hydrolase activity, hydrolyzing O-glycosyl compounds"/>
    <property type="evidence" value="ECO:0007669"/>
    <property type="project" value="UniProtKB-ARBA"/>
</dbReference>
<evidence type="ECO:0000313" key="6">
    <source>
        <dbReference type="EMBL" id="CAL4948686.1"/>
    </source>
</evidence>
<dbReference type="Proteomes" id="UP001497457">
    <property type="component" value="Chromosome 17b"/>
</dbReference>
<evidence type="ECO:0000256" key="5">
    <source>
        <dbReference type="SAM" id="SignalP"/>
    </source>
</evidence>
<protein>
    <recommendedName>
        <fullName evidence="8">Polygalacturonase</fullName>
    </recommendedName>
</protein>
<dbReference type="InterPro" id="IPR011050">
    <property type="entry name" value="Pectin_lyase_fold/virulence"/>
</dbReference>
<dbReference type="SUPFAM" id="SSF51126">
    <property type="entry name" value="Pectin lyase-like"/>
    <property type="match status" value="1"/>
</dbReference>
<dbReference type="EMBL" id="OZ075127">
    <property type="protein sequence ID" value="CAL4948686.1"/>
    <property type="molecule type" value="Genomic_DNA"/>
</dbReference>
<keyword evidence="5" id="KW-0732">Signal</keyword>
<dbReference type="Gene3D" id="2.160.20.10">
    <property type="entry name" value="Single-stranded right-handed beta-helix, Pectin lyase-like"/>
    <property type="match status" value="1"/>
</dbReference>
<proteinExistence type="inferred from homology"/>
<reference evidence="6 7" key="2">
    <citation type="submission" date="2024-10" db="EMBL/GenBank/DDBJ databases">
        <authorList>
            <person name="Ryan C."/>
        </authorList>
    </citation>
    <scope>NUCLEOTIDE SEQUENCE [LARGE SCALE GENOMIC DNA]</scope>
</reference>
<feature type="signal peptide" evidence="5">
    <location>
        <begin position="1"/>
        <end position="22"/>
    </location>
</feature>
<comment type="similarity">
    <text evidence="1 4">Belongs to the glycosyl hydrolase 28 family.</text>
</comment>
<dbReference type="InterPro" id="IPR006626">
    <property type="entry name" value="PbH1"/>
</dbReference>
<gene>
    <name evidence="6" type="ORF">URODEC1_LOCUS37544</name>
</gene>